<sequence>MAIRRGTKSKAQTIVALAAYAPLEKLI</sequence>
<reference evidence="1" key="1">
    <citation type="submission" date="2018-02" db="EMBL/GenBank/DDBJ databases">
        <title>Rhizophora mucronata_Transcriptome.</title>
        <authorList>
            <person name="Meera S.P."/>
            <person name="Sreeshan A."/>
            <person name="Augustine A."/>
        </authorList>
    </citation>
    <scope>NUCLEOTIDE SEQUENCE</scope>
    <source>
        <tissue evidence="1">Leaf</tissue>
    </source>
</reference>
<accession>A0A2P2NVD9</accession>
<proteinExistence type="predicted"/>
<evidence type="ECO:0000313" key="1">
    <source>
        <dbReference type="EMBL" id="MBX46472.1"/>
    </source>
</evidence>
<dbReference type="AlphaFoldDB" id="A0A2P2NVD9"/>
<name>A0A2P2NVD9_RHIMU</name>
<organism evidence="1">
    <name type="scientific">Rhizophora mucronata</name>
    <name type="common">Asiatic mangrove</name>
    <dbReference type="NCBI Taxonomy" id="61149"/>
    <lineage>
        <taxon>Eukaryota</taxon>
        <taxon>Viridiplantae</taxon>
        <taxon>Streptophyta</taxon>
        <taxon>Embryophyta</taxon>
        <taxon>Tracheophyta</taxon>
        <taxon>Spermatophyta</taxon>
        <taxon>Magnoliopsida</taxon>
        <taxon>eudicotyledons</taxon>
        <taxon>Gunneridae</taxon>
        <taxon>Pentapetalae</taxon>
        <taxon>rosids</taxon>
        <taxon>fabids</taxon>
        <taxon>Malpighiales</taxon>
        <taxon>Rhizophoraceae</taxon>
        <taxon>Rhizophora</taxon>
    </lineage>
</organism>
<protein>
    <submittedName>
        <fullName evidence="1">Uncharacterized protein</fullName>
    </submittedName>
</protein>
<dbReference type="EMBL" id="GGEC01065988">
    <property type="protein sequence ID" value="MBX46472.1"/>
    <property type="molecule type" value="Transcribed_RNA"/>
</dbReference>